<dbReference type="NCBIfam" id="TIGR01930">
    <property type="entry name" value="AcCoA-C-Actrans"/>
    <property type="match status" value="1"/>
</dbReference>
<keyword evidence="8 10" id="KW-0012">Acyltransferase</keyword>
<evidence type="ECO:0000256" key="8">
    <source>
        <dbReference type="ARBA" id="ARBA00023315"/>
    </source>
</evidence>
<dbReference type="EMBL" id="JAWZYT010002767">
    <property type="protein sequence ID" value="KAK4302219.1"/>
    <property type="molecule type" value="Genomic_DNA"/>
</dbReference>
<keyword evidence="6" id="KW-0443">Lipid metabolism</keyword>
<feature type="domain" description="Thiolase C-terminal" evidence="12">
    <location>
        <begin position="352"/>
        <end position="491"/>
    </location>
</feature>
<comment type="similarity">
    <text evidence="2 10">Belongs to the thiolase-like superfamily. Thiolase family.</text>
</comment>
<feature type="domain" description="Thiolase N-terminal" evidence="11">
    <location>
        <begin position="73"/>
        <end position="344"/>
    </location>
</feature>
<evidence type="ECO:0000259" key="11">
    <source>
        <dbReference type="Pfam" id="PF00108"/>
    </source>
</evidence>
<evidence type="ECO:0000256" key="7">
    <source>
        <dbReference type="ARBA" id="ARBA00023128"/>
    </source>
</evidence>
<accession>A0AAE1P7D4</accession>
<evidence type="ECO:0000256" key="1">
    <source>
        <dbReference type="ARBA" id="ARBA00004173"/>
    </source>
</evidence>
<keyword evidence="4 10" id="KW-0808">Transferase</keyword>
<dbReference type="InterPro" id="IPR020615">
    <property type="entry name" value="Thiolase_acyl_enz_int_AS"/>
</dbReference>
<dbReference type="InterPro" id="IPR016039">
    <property type="entry name" value="Thiolase-like"/>
</dbReference>
<dbReference type="Gene3D" id="3.40.47.10">
    <property type="match status" value="1"/>
</dbReference>
<dbReference type="Proteomes" id="UP001292094">
    <property type="component" value="Unassembled WGS sequence"/>
</dbReference>
<comment type="subcellular location">
    <subcellularLocation>
        <location evidence="1">Mitochondrion</location>
    </subcellularLocation>
</comment>
<evidence type="ECO:0000256" key="3">
    <source>
        <dbReference type="ARBA" id="ARBA00022490"/>
    </source>
</evidence>
<evidence type="ECO:0000256" key="5">
    <source>
        <dbReference type="ARBA" id="ARBA00022832"/>
    </source>
</evidence>
<keyword evidence="7" id="KW-0496">Mitochondrion</keyword>
<keyword evidence="5" id="KW-0276">Fatty acid metabolism</keyword>
<reference evidence="13" key="1">
    <citation type="submission" date="2023-11" db="EMBL/GenBank/DDBJ databases">
        <title>Genome assemblies of two species of porcelain crab, Petrolisthes cinctipes and Petrolisthes manimaculis (Anomura: Porcellanidae).</title>
        <authorList>
            <person name="Angst P."/>
        </authorList>
    </citation>
    <scope>NUCLEOTIDE SEQUENCE</scope>
    <source>
        <strain evidence="13">PB745_02</strain>
        <tissue evidence="13">Gill</tissue>
    </source>
</reference>
<dbReference type="InterPro" id="IPR020616">
    <property type="entry name" value="Thiolase_N"/>
</dbReference>
<dbReference type="PANTHER" id="PTHR18919">
    <property type="entry name" value="ACETYL-COA C-ACYLTRANSFERASE"/>
    <property type="match status" value="1"/>
</dbReference>
<dbReference type="PROSITE" id="PS00737">
    <property type="entry name" value="THIOLASE_2"/>
    <property type="match status" value="1"/>
</dbReference>
<dbReference type="AlphaFoldDB" id="A0AAE1P7D4"/>
<dbReference type="GO" id="GO:0003988">
    <property type="term" value="F:acetyl-CoA C-acyltransferase activity"/>
    <property type="evidence" value="ECO:0007669"/>
    <property type="project" value="UniProtKB-EC"/>
</dbReference>
<sequence>MVYWCVDYQPQYHTMLPPPPPPKTKTSHIYCIFFILGVLVRGLSTTIPHHAAAATATKTKTKTSLGRPGMKNIVLVDGVRTPFLMSGTQYQKLMPHDLARQALKGLVSRTGLDKSVVDYLVMGTVISEVKTSNVAREAALGAGFSDYTPAHTVTMACISANQAITTCAGLMHAGVYDVCVAGGVEFMSDVPIRHSRKMRELMLKLNKARTTGARLSLLSQLSMKHLVPDLPAVAEFSTNETMGHSADRLAAAFKVSREEQDEFAVRSHSLAHKAQEAGHLSDLVSYKVPGVDQVVDQDNGIRVSSYQQLAKLKPAFVKPHGTITAANASYLTDGASACLICTEDKAKEMGWKPKAYIRDFTYVSQDPKDQLLLGPTYATPKVLEKAGLKNSDIDVWEIHEAFAGQMLANLKAMDSDWFGESYMGRSGKVGAPPMDKLNLWGGSLSIGHPFGATGVRLLMHSAHRLIKEDGQFACITACAAGGQGVGMVVERYPGATV</sequence>
<name>A0AAE1P7D4_9EUCA</name>
<keyword evidence="3" id="KW-0963">Cytoplasm</keyword>
<keyword evidence="14" id="KW-1185">Reference proteome</keyword>
<dbReference type="InterPro" id="IPR020617">
    <property type="entry name" value="Thiolase_C"/>
</dbReference>
<dbReference type="PROSITE" id="PS00098">
    <property type="entry name" value="THIOLASE_1"/>
    <property type="match status" value="1"/>
</dbReference>
<dbReference type="Pfam" id="PF02803">
    <property type="entry name" value="Thiolase_C"/>
    <property type="match status" value="1"/>
</dbReference>
<dbReference type="FunFam" id="3.40.47.10:FF:000011">
    <property type="entry name" value="3-ketoacyl-CoA thiolase"/>
    <property type="match status" value="1"/>
</dbReference>
<proteinExistence type="inferred from homology"/>
<dbReference type="GO" id="GO:0005739">
    <property type="term" value="C:mitochondrion"/>
    <property type="evidence" value="ECO:0007669"/>
    <property type="project" value="UniProtKB-SubCell"/>
</dbReference>
<evidence type="ECO:0000256" key="4">
    <source>
        <dbReference type="ARBA" id="ARBA00022679"/>
    </source>
</evidence>
<dbReference type="EC" id="2.3.1.16" evidence="9"/>
<evidence type="ECO:0000256" key="9">
    <source>
        <dbReference type="ARBA" id="ARBA00024073"/>
    </source>
</evidence>
<dbReference type="GO" id="GO:0006635">
    <property type="term" value="P:fatty acid beta-oxidation"/>
    <property type="evidence" value="ECO:0007669"/>
    <property type="project" value="TreeGrafter"/>
</dbReference>
<evidence type="ECO:0000313" key="14">
    <source>
        <dbReference type="Proteomes" id="UP001292094"/>
    </source>
</evidence>
<dbReference type="Pfam" id="PF00108">
    <property type="entry name" value="Thiolase_N"/>
    <property type="match status" value="1"/>
</dbReference>
<gene>
    <name evidence="13" type="ORF">Pmani_025670</name>
</gene>
<dbReference type="SUPFAM" id="SSF53901">
    <property type="entry name" value="Thiolase-like"/>
    <property type="match status" value="2"/>
</dbReference>
<organism evidence="13 14">
    <name type="scientific">Petrolisthes manimaculis</name>
    <dbReference type="NCBI Taxonomy" id="1843537"/>
    <lineage>
        <taxon>Eukaryota</taxon>
        <taxon>Metazoa</taxon>
        <taxon>Ecdysozoa</taxon>
        <taxon>Arthropoda</taxon>
        <taxon>Crustacea</taxon>
        <taxon>Multicrustacea</taxon>
        <taxon>Malacostraca</taxon>
        <taxon>Eumalacostraca</taxon>
        <taxon>Eucarida</taxon>
        <taxon>Decapoda</taxon>
        <taxon>Pleocyemata</taxon>
        <taxon>Anomura</taxon>
        <taxon>Galatheoidea</taxon>
        <taxon>Porcellanidae</taxon>
        <taxon>Petrolisthes</taxon>
    </lineage>
</organism>
<evidence type="ECO:0000259" key="12">
    <source>
        <dbReference type="Pfam" id="PF02803"/>
    </source>
</evidence>
<dbReference type="InterPro" id="IPR002155">
    <property type="entry name" value="Thiolase"/>
</dbReference>
<evidence type="ECO:0000313" key="13">
    <source>
        <dbReference type="EMBL" id="KAK4302219.1"/>
    </source>
</evidence>
<protein>
    <recommendedName>
        <fullName evidence="9">acetyl-CoA C-acyltransferase</fullName>
        <ecNumber evidence="9">2.3.1.16</ecNumber>
    </recommendedName>
</protein>
<evidence type="ECO:0000256" key="2">
    <source>
        <dbReference type="ARBA" id="ARBA00010982"/>
    </source>
</evidence>
<evidence type="ECO:0000256" key="10">
    <source>
        <dbReference type="RuleBase" id="RU003557"/>
    </source>
</evidence>
<comment type="caution">
    <text evidence="13">The sequence shown here is derived from an EMBL/GenBank/DDBJ whole genome shotgun (WGS) entry which is preliminary data.</text>
</comment>
<dbReference type="CDD" id="cd00751">
    <property type="entry name" value="thiolase"/>
    <property type="match status" value="1"/>
</dbReference>
<dbReference type="InterPro" id="IPR020613">
    <property type="entry name" value="Thiolase_CS"/>
</dbReference>
<dbReference type="PANTHER" id="PTHR18919:SF153">
    <property type="entry name" value="TRIFUNCTIONAL ENZYME SUBUNIT BETA, MITOCHONDRIAL"/>
    <property type="match status" value="1"/>
</dbReference>
<evidence type="ECO:0000256" key="6">
    <source>
        <dbReference type="ARBA" id="ARBA00023098"/>
    </source>
</evidence>